<name>A0AAD9LYD1_9PEZI</name>
<protein>
    <submittedName>
        <fullName evidence="3">Uncharacterized protein</fullName>
    </submittedName>
</protein>
<feature type="coiled-coil region" evidence="1">
    <location>
        <begin position="72"/>
        <end position="127"/>
    </location>
</feature>
<proteinExistence type="predicted"/>
<evidence type="ECO:0000313" key="4">
    <source>
        <dbReference type="Proteomes" id="UP001232148"/>
    </source>
</evidence>
<gene>
    <name evidence="3" type="ORF">LX32DRAFT_187512</name>
</gene>
<dbReference type="Proteomes" id="UP001232148">
    <property type="component" value="Unassembled WGS sequence"/>
</dbReference>
<feature type="compositionally biased region" description="Basic and acidic residues" evidence="2">
    <location>
        <begin position="22"/>
        <end position="33"/>
    </location>
</feature>
<reference evidence="3" key="1">
    <citation type="submission" date="2021-06" db="EMBL/GenBank/DDBJ databases">
        <title>Comparative genomics, transcriptomics and evolutionary studies reveal genomic signatures of adaptation to plant cell wall in hemibiotrophic fungi.</title>
        <authorList>
            <consortium name="DOE Joint Genome Institute"/>
            <person name="Baroncelli R."/>
            <person name="Diaz J.F."/>
            <person name="Benocci T."/>
            <person name="Peng M."/>
            <person name="Battaglia E."/>
            <person name="Haridas S."/>
            <person name="Andreopoulos W."/>
            <person name="Labutti K."/>
            <person name="Pangilinan J."/>
            <person name="Floch G.L."/>
            <person name="Makela M.R."/>
            <person name="Henrissat B."/>
            <person name="Grigoriev I.V."/>
            <person name="Crouch J.A."/>
            <person name="De Vries R.P."/>
            <person name="Sukno S.A."/>
            <person name="Thon M.R."/>
        </authorList>
    </citation>
    <scope>NUCLEOTIDE SEQUENCE</scope>
    <source>
        <strain evidence="3">MAFF235873</strain>
    </source>
</reference>
<keyword evidence="4" id="KW-1185">Reference proteome</keyword>
<organism evidence="3 4">
    <name type="scientific">Colletotrichum zoysiae</name>
    <dbReference type="NCBI Taxonomy" id="1216348"/>
    <lineage>
        <taxon>Eukaryota</taxon>
        <taxon>Fungi</taxon>
        <taxon>Dikarya</taxon>
        <taxon>Ascomycota</taxon>
        <taxon>Pezizomycotina</taxon>
        <taxon>Sordariomycetes</taxon>
        <taxon>Hypocreomycetidae</taxon>
        <taxon>Glomerellales</taxon>
        <taxon>Glomerellaceae</taxon>
        <taxon>Colletotrichum</taxon>
        <taxon>Colletotrichum graminicola species complex</taxon>
    </lineage>
</organism>
<comment type="caution">
    <text evidence="3">The sequence shown here is derived from an EMBL/GenBank/DDBJ whole genome shotgun (WGS) entry which is preliminary data.</text>
</comment>
<dbReference type="AlphaFoldDB" id="A0AAD9LYD1"/>
<feature type="region of interest" description="Disordered" evidence="2">
    <location>
        <begin position="1"/>
        <end position="72"/>
    </location>
</feature>
<dbReference type="EMBL" id="MU843034">
    <property type="protein sequence ID" value="KAK2022633.1"/>
    <property type="molecule type" value="Genomic_DNA"/>
</dbReference>
<feature type="compositionally biased region" description="Polar residues" evidence="2">
    <location>
        <begin position="47"/>
        <end position="68"/>
    </location>
</feature>
<accession>A0AAD9LYD1</accession>
<sequence length="144" mass="16744">MTDADDTLLILRPREPAAPMAQKDEAHDEDAKPKANKRRREIDISPLLQNRHQQAAPATSSRSTQRVNKTVAKDANKELQRLQKQFSVALNSYDLYEELYWEAVKEVDALRQELSESVIRMTKVQRQMKQLVQNQMDQLLQNEE</sequence>
<evidence type="ECO:0000256" key="2">
    <source>
        <dbReference type="SAM" id="MobiDB-lite"/>
    </source>
</evidence>
<keyword evidence="1" id="KW-0175">Coiled coil</keyword>
<evidence type="ECO:0000256" key="1">
    <source>
        <dbReference type="SAM" id="Coils"/>
    </source>
</evidence>
<evidence type="ECO:0000313" key="3">
    <source>
        <dbReference type="EMBL" id="KAK2022633.1"/>
    </source>
</evidence>